<dbReference type="SUPFAM" id="SSF51695">
    <property type="entry name" value="PLC-like phosphodiesterases"/>
    <property type="match status" value="1"/>
</dbReference>
<evidence type="ECO:0000256" key="2">
    <source>
        <dbReference type="ARBA" id="ARBA00012247"/>
    </source>
</evidence>
<evidence type="ECO:0000256" key="5">
    <source>
        <dbReference type="ARBA" id="ARBA00022801"/>
    </source>
</evidence>
<keyword evidence="5" id="KW-0378">Hydrolase</keyword>
<comment type="catalytic activity">
    <reaction evidence="6">
        <text>a sn-glycero-3-phosphodiester + H2O = an alcohol + sn-glycerol 3-phosphate + H(+)</text>
        <dbReference type="Rhea" id="RHEA:12969"/>
        <dbReference type="ChEBI" id="CHEBI:15377"/>
        <dbReference type="ChEBI" id="CHEBI:15378"/>
        <dbReference type="ChEBI" id="CHEBI:30879"/>
        <dbReference type="ChEBI" id="CHEBI:57597"/>
        <dbReference type="ChEBI" id="CHEBI:83408"/>
        <dbReference type="EC" id="3.1.4.46"/>
    </reaction>
</comment>
<name>A0A212U2J6_9MICO</name>
<reference evidence="9 10" key="1">
    <citation type="submission" date="2017-06" db="EMBL/GenBank/DDBJ databases">
        <authorList>
            <person name="Kim H.J."/>
            <person name="Triplett B.A."/>
        </authorList>
    </citation>
    <scope>NUCLEOTIDE SEQUENCE [LARGE SCALE GENOMIC DNA]</scope>
    <source>
        <strain evidence="9 10">DSM 22179</strain>
    </source>
</reference>
<evidence type="ECO:0000256" key="7">
    <source>
        <dbReference type="SAM" id="SignalP"/>
    </source>
</evidence>
<feature type="signal peptide" evidence="7">
    <location>
        <begin position="1"/>
        <end position="41"/>
    </location>
</feature>
<dbReference type="GO" id="GO:0006071">
    <property type="term" value="P:glycerol metabolic process"/>
    <property type="evidence" value="ECO:0007669"/>
    <property type="project" value="UniProtKB-KW"/>
</dbReference>
<evidence type="ECO:0000256" key="1">
    <source>
        <dbReference type="ARBA" id="ARBA00007277"/>
    </source>
</evidence>
<feature type="chain" id="PRO_5013098112" description="glycerophosphodiester phosphodiesterase" evidence="7">
    <location>
        <begin position="42"/>
        <end position="432"/>
    </location>
</feature>
<dbReference type="Proteomes" id="UP000198122">
    <property type="component" value="Unassembled WGS sequence"/>
</dbReference>
<dbReference type="Pfam" id="PF03009">
    <property type="entry name" value="GDPD"/>
    <property type="match status" value="1"/>
</dbReference>
<evidence type="ECO:0000313" key="9">
    <source>
        <dbReference type="EMBL" id="SNC72477.1"/>
    </source>
</evidence>
<dbReference type="PROSITE" id="PS51704">
    <property type="entry name" value="GP_PDE"/>
    <property type="match status" value="1"/>
</dbReference>
<comment type="similarity">
    <text evidence="1">Belongs to the glycerophosphoryl diester phosphodiesterase family.</text>
</comment>
<keyword evidence="10" id="KW-1185">Reference proteome</keyword>
<protein>
    <recommendedName>
        <fullName evidence="2">glycerophosphodiester phosphodiesterase</fullName>
        <ecNumber evidence="2">3.1.4.46</ecNumber>
    </recommendedName>
</protein>
<evidence type="ECO:0000259" key="8">
    <source>
        <dbReference type="PROSITE" id="PS51704"/>
    </source>
</evidence>
<evidence type="ECO:0000256" key="3">
    <source>
        <dbReference type="ARBA" id="ARBA00022729"/>
    </source>
</evidence>
<organism evidence="9 10">
    <name type="scientific">Kytococcus aerolatus</name>
    <dbReference type="NCBI Taxonomy" id="592308"/>
    <lineage>
        <taxon>Bacteria</taxon>
        <taxon>Bacillati</taxon>
        <taxon>Actinomycetota</taxon>
        <taxon>Actinomycetes</taxon>
        <taxon>Micrococcales</taxon>
        <taxon>Kytococcaceae</taxon>
        <taxon>Kytococcus</taxon>
    </lineage>
</organism>
<accession>A0A212U2J6</accession>
<dbReference type="AlphaFoldDB" id="A0A212U2J6"/>
<sequence>MVRRRFAAGDHLTPMNTITRTAATSLLGLVSVGLVAPSAVAAPAPAPSESEHPVLTAEKPWVIGHRGASGHRPEHTLEAYELAVRMGADIMEPDLVSTKDGVLVARHENEISGTTDVADRPEFADRKTTKTIDGAELTGWFTEDFTLAELKTLRAKERIPEVRPGNTQYDGLYEVPTFAEVIELRERLSAETGREIGIIPEIKHPSYFDGIGLSMEESVVAQLEEADLNHADAPVMIQSFEVQNLLDLNRNLDAEVPLVFLAWYEGKPWDHEAGGDPRTYADLMTAEGLQELSKDVDAIGPEATMVVPVAEDGTLQEPTSLVQDAHAAGLLVTPYTLRAENNFLPASLQSSEDPAEHGDMTTLVHAHLDAGVDGVFSDHPAAAVEARTSWAGENPVIDTGVQADSHRGQALAAGAALLLTGSLLVRRTARRA</sequence>
<dbReference type="PANTHER" id="PTHR43620:SF7">
    <property type="entry name" value="GLYCEROPHOSPHODIESTER PHOSPHODIESTERASE GDPD5-RELATED"/>
    <property type="match status" value="1"/>
</dbReference>
<keyword evidence="4" id="KW-0319">Glycerol metabolism</keyword>
<proteinExistence type="inferred from homology"/>
<dbReference type="GO" id="GO:0042597">
    <property type="term" value="C:periplasmic space"/>
    <property type="evidence" value="ECO:0007669"/>
    <property type="project" value="TreeGrafter"/>
</dbReference>
<dbReference type="PANTHER" id="PTHR43620">
    <property type="entry name" value="GLYCEROPHOSPHORYL DIESTER PHOSPHODIESTERASE"/>
    <property type="match status" value="1"/>
</dbReference>
<dbReference type="InterPro" id="IPR030395">
    <property type="entry name" value="GP_PDE_dom"/>
</dbReference>
<keyword evidence="3 7" id="KW-0732">Signal</keyword>
<gene>
    <name evidence="9" type="ORF">SAMN05445756_1858</name>
</gene>
<dbReference type="EC" id="3.1.4.46" evidence="2"/>
<evidence type="ECO:0000313" key="10">
    <source>
        <dbReference type="Proteomes" id="UP000198122"/>
    </source>
</evidence>
<dbReference type="Gene3D" id="3.20.20.190">
    <property type="entry name" value="Phosphatidylinositol (PI) phosphodiesterase"/>
    <property type="match status" value="1"/>
</dbReference>
<dbReference type="GO" id="GO:0008889">
    <property type="term" value="F:glycerophosphodiester phosphodiesterase activity"/>
    <property type="evidence" value="ECO:0007669"/>
    <property type="project" value="UniProtKB-EC"/>
</dbReference>
<dbReference type="EMBL" id="FYEZ01000002">
    <property type="protein sequence ID" value="SNC72477.1"/>
    <property type="molecule type" value="Genomic_DNA"/>
</dbReference>
<evidence type="ECO:0000256" key="4">
    <source>
        <dbReference type="ARBA" id="ARBA00022798"/>
    </source>
</evidence>
<feature type="domain" description="GP-PDE" evidence="8">
    <location>
        <begin position="60"/>
        <end position="387"/>
    </location>
</feature>
<dbReference type="InterPro" id="IPR017946">
    <property type="entry name" value="PLC-like_Pdiesterase_TIM-brl"/>
</dbReference>
<dbReference type="GO" id="GO:0006629">
    <property type="term" value="P:lipid metabolic process"/>
    <property type="evidence" value="ECO:0007669"/>
    <property type="project" value="InterPro"/>
</dbReference>
<dbReference type="CDD" id="cd08602">
    <property type="entry name" value="GDPD_ScGlpQ1_like"/>
    <property type="match status" value="1"/>
</dbReference>
<evidence type="ECO:0000256" key="6">
    <source>
        <dbReference type="ARBA" id="ARBA00047512"/>
    </source>
</evidence>